<comment type="caution">
    <text evidence="2">The sequence shown here is derived from an EMBL/GenBank/DDBJ whole genome shotgun (WGS) entry which is preliminary data.</text>
</comment>
<dbReference type="RefSeq" id="WP_156518604.1">
    <property type="nucleotide sequence ID" value="NZ_JBHSFZ010000016.1"/>
</dbReference>
<reference evidence="3" key="1">
    <citation type="journal article" date="2019" name="Int. J. Syst. Evol. Microbiol.">
        <title>The Global Catalogue of Microorganisms (GCM) 10K type strain sequencing project: providing services to taxonomists for standard genome sequencing and annotation.</title>
        <authorList>
            <consortium name="The Broad Institute Genomics Platform"/>
            <consortium name="The Broad Institute Genome Sequencing Center for Infectious Disease"/>
            <person name="Wu L."/>
            <person name="Ma J."/>
        </authorList>
    </citation>
    <scope>NUCLEOTIDE SEQUENCE [LARGE SCALE GENOMIC DNA]</scope>
    <source>
        <strain evidence="3">NBRC 103632</strain>
    </source>
</reference>
<keyword evidence="1" id="KW-1133">Transmembrane helix</keyword>
<evidence type="ECO:0000313" key="3">
    <source>
        <dbReference type="Proteomes" id="UP001595957"/>
    </source>
</evidence>
<evidence type="ECO:0000313" key="2">
    <source>
        <dbReference type="EMBL" id="MFC4594444.1"/>
    </source>
</evidence>
<dbReference type="InterPro" id="IPR043727">
    <property type="entry name" value="Lmo0937-like"/>
</dbReference>
<dbReference type="Proteomes" id="UP001595957">
    <property type="component" value="Unassembled WGS sequence"/>
</dbReference>
<keyword evidence="1" id="KW-0812">Transmembrane</keyword>
<dbReference type="EMBL" id="JBHSFZ010000016">
    <property type="protein sequence ID" value="MFC4594444.1"/>
    <property type="molecule type" value="Genomic_DNA"/>
</dbReference>
<gene>
    <name evidence="2" type="ORF">ACFO3E_09600</name>
</gene>
<proteinExistence type="predicted"/>
<sequence length="48" mass="5206">MLWTLLLILLVLWVLGAFVVPVGGGLIHLLLVVAAIVLIYQLVAGRRV</sequence>
<accession>A0ABV9F2G0</accession>
<keyword evidence="3" id="KW-1185">Reference proteome</keyword>
<name>A0ABV9F2G0_9SPHN</name>
<evidence type="ECO:0000256" key="1">
    <source>
        <dbReference type="SAM" id="Phobius"/>
    </source>
</evidence>
<organism evidence="2 3">
    <name type="scientific">Sphingobium tyrosinilyticum</name>
    <dbReference type="NCBI Taxonomy" id="2715436"/>
    <lineage>
        <taxon>Bacteria</taxon>
        <taxon>Pseudomonadati</taxon>
        <taxon>Pseudomonadota</taxon>
        <taxon>Alphaproteobacteria</taxon>
        <taxon>Sphingomonadales</taxon>
        <taxon>Sphingomonadaceae</taxon>
        <taxon>Sphingobium</taxon>
    </lineage>
</organism>
<protein>
    <submittedName>
        <fullName evidence="2">Lmo0937 family membrane protein</fullName>
    </submittedName>
</protein>
<keyword evidence="1" id="KW-0472">Membrane</keyword>
<dbReference type="Pfam" id="PF18919">
    <property type="entry name" value="DUF5670"/>
    <property type="match status" value="1"/>
</dbReference>
<feature type="transmembrane region" description="Helical" evidence="1">
    <location>
        <begin position="26"/>
        <end position="43"/>
    </location>
</feature>
<dbReference type="NCBIfam" id="NF033488">
    <property type="entry name" value="lmo0937_fam_TM"/>
    <property type="match status" value="1"/>
</dbReference>